<evidence type="ECO:0000256" key="1">
    <source>
        <dbReference type="SAM" id="MobiDB-lite"/>
    </source>
</evidence>
<reference evidence="4" key="1">
    <citation type="journal article" date="2019" name="Int. J. Syst. Evol. Microbiol.">
        <title>The Global Catalogue of Microorganisms (GCM) 10K type strain sequencing project: providing services to taxonomists for standard genome sequencing and annotation.</title>
        <authorList>
            <consortium name="The Broad Institute Genomics Platform"/>
            <consortium name="The Broad Institute Genome Sequencing Center for Infectious Disease"/>
            <person name="Wu L."/>
            <person name="Ma J."/>
        </authorList>
    </citation>
    <scope>NUCLEOTIDE SEQUENCE [LARGE SCALE GENOMIC DNA]</scope>
    <source>
        <strain evidence="4">JCM 8201</strain>
    </source>
</reference>
<feature type="domain" description="LTD" evidence="2">
    <location>
        <begin position="9"/>
        <end position="140"/>
    </location>
</feature>
<comment type="caution">
    <text evidence="3">The sequence shown here is derived from an EMBL/GenBank/DDBJ whole genome shotgun (WGS) entry which is preliminary data.</text>
</comment>
<dbReference type="Proteomes" id="UP001501842">
    <property type="component" value="Unassembled WGS sequence"/>
</dbReference>
<name>A0ABP6GW95_9ACTN</name>
<dbReference type="InterPro" id="IPR008613">
    <property type="entry name" value="Excalibur_Ca-bd_domain"/>
</dbReference>
<dbReference type="SUPFAM" id="SSF74853">
    <property type="entry name" value="Lamin A/C globular tail domain"/>
    <property type="match status" value="1"/>
</dbReference>
<dbReference type="Pfam" id="PF05901">
    <property type="entry name" value="Excalibur"/>
    <property type="match status" value="1"/>
</dbReference>
<evidence type="ECO:0000313" key="4">
    <source>
        <dbReference type="Proteomes" id="UP001501842"/>
    </source>
</evidence>
<dbReference type="PROSITE" id="PS51841">
    <property type="entry name" value="LTD"/>
    <property type="match status" value="1"/>
</dbReference>
<dbReference type="EMBL" id="BAAATZ010000019">
    <property type="protein sequence ID" value="GAA2731319.1"/>
    <property type="molecule type" value="Genomic_DNA"/>
</dbReference>
<keyword evidence="4" id="KW-1185">Reference proteome</keyword>
<accession>A0ABP6GW95</accession>
<dbReference type="SMART" id="SM00894">
    <property type="entry name" value="Excalibur"/>
    <property type="match status" value="1"/>
</dbReference>
<protein>
    <recommendedName>
        <fullName evidence="2">LTD domain-containing protein</fullName>
    </recommendedName>
</protein>
<evidence type="ECO:0000259" key="2">
    <source>
        <dbReference type="PROSITE" id="PS51841"/>
    </source>
</evidence>
<evidence type="ECO:0000313" key="3">
    <source>
        <dbReference type="EMBL" id="GAA2731319.1"/>
    </source>
</evidence>
<dbReference type="Gene3D" id="2.60.40.1260">
    <property type="entry name" value="Lamin Tail domain"/>
    <property type="match status" value="1"/>
</dbReference>
<gene>
    <name evidence="3" type="ORF">GCM10010439_46490</name>
</gene>
<organism evidence="3 4">
    <name type="scientific">Actinocorallia aurantiaca</name>
    <dbReference type="NCBI Taxonomy" id="46204"/>
    <lineage>
        <taxon>Bacteria</taxon>
        <taxon>Bacillati</taxon>
        <taxon>Actinomycetota</taxon>
        <taxon>Actinomycetes</taxon>
        <taxon>Streptosporangiales</taxon>
        <taxon>Thermomonosporaceae</taxon>
        <taxon>Actinocorallia</taxon>
    </lineage>
</organism>
<dbReference type="Pfam" id="PF00932">
    <property type="entry name" value="LTD"/>
    <property type="match status" value="1"/>
</dbReference>
<sequence>MIAAVLGGSGTAAVAAGKPTLRFTKIQYDAPGADTRANSQLNKEFVVIKNTGGKAVQFKNWTLRDAQRHVYRFPAFSLKPGKSVAVHTGRGKNTAKHLYMNRGWYIWNNDKDTATLRNAQGVKALSRSWGKSAPPVTQPQPSNDPRYSTCAQAKANGYGPYYQGQDPEYYWYTDRDGDGAVCE</sequence>
<proteinExistence type="predicted"/>
<dbReference type="InterPro" id="IPR001322">
    <property type="entry name" value="Lamin_tail_dom"/>
</dbReference>
<dbReference type="InterPro" id="IPR036415">
    <property type="entry name" value="Lamin_tail_dom_sf"/>
</dbReference>
<feature type="region of interest" description="Disordered" evidence="1">
    <location>
        <begin position="127"/>
        <end position="147"/>
    </location>
</feature>